<evidence type="ECO:0000313" key="1">
    <source>
        <dbReference type="EMBL" id="CAD7202141.1"/>
    </source>
</evidence>
<protein>
    <submittedName>
        <fullName evidence="1">Uncharacterized protein</fullName>
    </submittedName>
</protein>
<gene>
    <name evidence="1" type="ORF">TDIB3V08_LOCUS8326</name>
</gene>
<proteinExistence type="predicted"/>
<dbReference type="AlphaFoldDB" id="A0A7R8ZD74"/>
<name>A0A7R8ZD74_TIMDO</name>
<reference evidence="1" key="1">
    <citation type="submission" date="2020-11" db="EMBL/GenBank/DDBJ databases">
        <authorList>
            <person name="Tran Van P."/>
        </authorList>
    </citation>
    <scope>NUCLEOTIDE SEQUENCE</scope>
</reference>
<sequence>MKRIDPTRFKRDVSDSITEAMFVIENEAWYRDYYKTASRNAIAMFLDTQAEASRAEGEVKELAEKRTLEALRGLQDGRERLTMRGSRHSGVRNRPDVRWPGCALGPRTFHINEH</sequence>
<dbReference type="EMBL" id="OA569026">
    <property type="protein sequence ID" value="CAD7202141.1"/>
    <property type="molecule type" value="Genomic_DNA"/>
</dbReference>
<accession>A0A7R8ZD74</accession>
<organism evidence="1">
    <name type="scientific">Timema douglasi</name>
    <name type="common">Walking stick</name>
    <dbReference type="NCBI Taxonomy" id="61478"/>
    <lineage>
        <taxon>Eukaryota</taxon>
        <taxon>Metazoa</taxon>
        <taxon>Ecdysozoa</taxon>
        <taxon>Arthropoda</taxon>
        <taxon>Hexapoda</taxon>
        <taxon>Insecta</taxon>
        <taxon>Pterygota</taxon>
        <taxon>Neoptera</taxon>
        <taxon>Polyneoptera</taxon>
        <taxon>Phasmatodea</taxon>
        <taxon>Timematodea</taxon>
        <taxon>Timematoidea</taxon>
        <taxon>Timematidae</taxon>
        <taxon>Timema</taxon>
    </lineage>
</organism>